<dbReference type="InterPro" id="IPR026444">
    <property type="entry name" value="Secre_tail"/>
</dbReference>
<proteinExistence type="predicted"/>
<evidence type="ECO:0000259" key="1">
    <source>
        <dbReference type="Pfam" id="PF18962"/>
    </source>
</evidence>
<accession>A0ABM9ALR7</accession>
<dbReference type="Proteomes" id="UP000837932">
    <property type="component" value="Unassembled WGS sequence"/>
</dbReference>
<keyword evidence="3" id="KW-1185">Reference proteome</keyword>
<evidence type="ECO:0000313" key="3">
    <source>
        <dbReference type="Proteomes" id="UP000837932"/>
    </source>
</evidence>
<dbReference type="SUPFAM" id="SSF55486">
    <property type="entry name" value="Metalloproteases ('zincins'), catalytic domain"/>
    <property type="match status" value="1"/>
</dbReference>
<sequence length="417" mass="46071">MRFIVIISFYLIFQNVAFSQESLPGTPVICHFSEENSFTQILPEDFTTGNARLTATSNIEVTYIDFPEQAKIAFEKAVSNWEKYLISSQTIRLKATWSTNLTSTTLASTGATRIYKNFTNAPYSNVWYPVPLAEALSGKELNAGEYDIDLSINSKINWYYGVDAKAQTGKYDLVTVLMHEIAHGLGFSSSMSIVNNDTQGQYGQSGSAFVFDVFMQDSGKVKLTNTGIYGNPSLDLKKTLTSNALYFGAKNPKLANALPRLYAPSPFKDGSSFSHFDESTYPAGTANSLMSPSIRAAEVNQNPGDLLLNCLNEMGWQINGLKGYVVTDTEIITEENYDIKVFPNPFEGLLNITIPDQNQPRVVKVELLNNLGQIVQTAENQDITVGTTILNVNDLPGGIYFLRILDNSKVTVKKLVK</sequence>
<dbReference type="RefSeq" id="WP_238804718.1">
    <property type="nucleotide sequence ID" value="NZ_CAKLPY010000001.1"/>
</dbReference>
<dbReference type="InterPro" id="IPR024079">
    <property type="entry name" value="MetalloPept_cat_dom_sf"/>
</dbReference>
<dbReference type="NCBIfam" id="TIGR04183">
    <property type="entry name" value="Por_Secre_tail"/>
    <property type="match status" value="1"/>
</dbReference>
<comment type="caution">
    <text evidence="2">The sequence shown here is derived from an EMBL/GenBank/DDBJ whole genome shotgun (WGS) entry which is preliminary data.</text>
</comment>
<feature type="domain" description="Secretion system C-terminal sorting" evidence="1">
    <location>
        <begin position="341"/>
        <end position="416"/>
    </location>
</feature>
<reference evidence="2" key="1">
    <citation type="submission" date="2021-12" db="EMBL/GenBank/DDBJ databases">
        <authorList>
            <person name="Rodrigo-Torres L."/>
            <person name="Arahal R. D."/>
            <person name="Lucena T."/>
        </authorList>
    </citation>
    <scope>NUCLEOTIDE SEQUENCE</scope>
    <source>
        <strain evidence="2">CECT 8858</strain>
    </source>
</reference>
<name>A0ABM9ALR7_9BACT</name>
<dbReference type="Gene3D" id="3.40.390.10">
    <property type="entry name" value="Collagenase (Catalytic Domain)"/>
    <property type="match status" value="1"/>
</dbReference>
<dbReference type="Pfam" id="PF18962">
    <property type="entry name" value="Por_Secre_tail"/>
    <property type="match status" value="1"/>
</dbReference>
<organism evidence="2 3">
    <name type="scientific">Emticicia aquatica</name>
    <dbReference type="NCBI Taxonomy" id="1681835"/>
    <lineage>
        <taxon>Bacteria</taxon>
        <taxon>Pseudomonadati</taxon>
        <taxon>Bacteroidota</taxon>
        <taxon>Cytophagia</taxon>
        <taxon>Cytophagales</taxon>
        <taxon>Leadbetterellaceae</taxon>
        <taxon>Emticicia</taxon>
    </lineage>
</organism>
<evidence type="ECO:0000313" key="2">
    <source>
        <dbReference type="EMBL" id="CAH0994714.1"/>
    </source>
</evidence>
<dbReference type="EMBL" id="CAKLPY010000001">
    <property type="protein sequence ID" value="CAH0994714.1"/>
    <property type="molecule type" value="Genomic_DNA"/>
</dbReference>
<protein>
    <recommendedName>
        <fullName evidence="1">Secretion system C-terminal sorting domain-containing protein</fullName>
    </recommendedName>
</protein>
<gene>
    <name evidence="2" type="ORF">EMA8858_00826</name>
</gene>